<evidence type="ECO:0000313" key="4">
    <source>
        <dbReference type="Proteomes" id="UP000249304"/>
    </source>
</evidence>
<dbReference type="InterPro" id="IPR052016">
    <property type="entry name" value="Bact_Sigma-Reg"/>
</dbReference>
<name>A0A2W2DLV3_9ACTN</name>
<accession>A0A2W2DLV3</accession>
<dbReference type="SUPFAM" id="SSF55781">
    <property type="entry name" value="GAF domain-like"/>
    <property type="match status" value="1"/>
</dbReference>
<evidence type="ECO:0000256" key="1">
    <source>
        <dbReference type="ARBA" id="ARBA00022801"/>
    </source>
</evidence>
<dbReference type="InterPro" id="IPR035965">
    <property type="entry name" value="PAS-like_dom_sf"/>
</dbReference>
<dbReference type="InterPro" id="IPR001932">
    <property type="entry name" value="PPM-type_phosphatase-like_dom"/>
</dbReference>
<dbReference type="InterPro" id="IPR029016">
    <property type="entry name" value="GAF-like_dom_sf"/>
</dbReference>
<dbReference type="InterPro" id="IPR036457">
    <property type="entry name" value="PPM-type-like_dom_sf"/>
</dbReference>
<dbReference type="Proteomes" id="UP000249304">
    <property type="component" value="Unassembled WGS sequence"/>
</dbReference>
<feature type="domain" description="PAS" evidence="2">
    <location>
        <begin position="75"/>
        <end position="116"/>
    </location>
</feature>
<dbReference type="Gene3D" id="3.30.450.20">
    <property type="entry name" value="PAS domain"/>
    <property type="match status" value="2"/>
</dbReference>
<proteinExistence type="predicted"/>
<reference evidence="3 4" key="1">
    <citation type="submission" date="2018-01" db="EMBL/GenBank/DDBJ databases">
        <title>Draft genome sequence of Nonomuraea sp. KC333.</title>
        <authorList>
            <person name="Sahin N."/>
            <person name="Saygin H."/>
            <person name="Ay H."/>
        </authorList>
    </citation>
    <scope>NUCLEOTIDE SEQUENCE [LARGE SCALE GENOMIC DNA]</scope>
    <source>
        <strain evidence="3 4">KC333</strain>
    </source>
</reference>
<sequence>MGAIAVMRPAYPSSPGADYPRTDDLRRHTSFLWIIDRYVQYGVASHRRMMTRSHQEEGDMGVPDTTGHDAELPAIAIIDSDGTVIGWTRAAERLLGYRSADVVGRSGARLLAPGDHHERLSAWARQYAHLDRWSGLAELRHRAGHPVLLNVQGHRLAASPHGPGWLLSASTTADARPDGSLLEPLVDRSPAALWIWDGDLRRVWSNGPAERMETLLLRGGDGDLPVFGQERSGTLMRRVLSDGVPVIDTEIRRPSGDGQGDRVLSMSVHRLDGLDGRPVGVCTLAIDVTQSMARRRLALLVEASARVGTTLDVRKTAQELADLAMPALADYVTVDLADAVVPSEEPPLRPSDGMTSPAFRRVGMASVHTSLPEALCRPGVPVIVPLSAPQARVLYSGRSYLEPSLDLSPGTWLDQDPDRARLARETGMHSVMVVPVLARGEILGITVFVRSRNPAPFTPDDLVLAEQLVARAALSLDSARRYTRERDTARALQRNLLPRALSGGDAVEVAGRYLAADVHERVGGGWFDAIPLPRGRIALTVGDVGGQGVTAAAAMGRMRTAVRTLASVDLPPGELLAHLDELIAHQDSDVDLLPSAACLYAVYDPATRHCVVAAAANPPPAIVCPGGGATFAPVRAGAPVGHGLGHYETLDLELPVGSLIVLHTGGLLDKSDDDPRTGEERMRAALTTAPPRLEQLCTSVIDAMVGGSWSENDVALLVARTR</sequence>
<dbReference type="SMART" id="SM00331">
    <property type="entry name" value="PP2C_SIG"/>
    <property type="match status" value="1"/>
</dbReference>
<dbReference type="Gene3D" id="3.60.40.10">
    <property type="entry name" value="PPM-type phosphatase domain"/>
    <property type="match status" value="1"/>
</dbReference>
<dbReference type="PROSITE" id="PS50112">
    <property type="entry name" value="PAS"/>
    <property type="match status" value="1"/>
</dbReference>
<keyword evidence="4" id="KW-1185">Reference proteome</keyword>
<dbReference type="Pfam" id="PF00989">
    <property type="entry name" value="PAS"/>
    <property type="match status" value="1"/>
</dbReference>
<dbReference type="EMBL" id="POUD01000171">
    <property type="protein sequence ID" value="PZG12932.1"/>
    <property type="molecule type" value="Genomic_DNA"/>
</dbReference>
<dbReference type="PANTHER" id="PTHR43156:SF2">
    <property type="entry name" value="STAGE II SPORULATION PROTEIN E"/>
    <property type="match status" value="1"/>
</dbReference>
<dbReference type="InterPro" id="IPR013767">
    <property type="entry name" value="PAS_fold"/>
</dbReference>
<comment type="caution">
    <text evidence="3">The sequence shown here is derived from an EMBL/GenBank/DDBJ whole genome shotgun (WGS) entry which is preliminary data.</text>
</comment>
<dbReference type="AlphaFoldDB" id="A0A2W2DLV3"/>
<dbReference type="GO" id="GO:0016791">
    <property type="term" value="F:phosphatase activity"/>
    <property type="evidence" value="ECO:0007669"/>
    <property type="project" value="TreeGrafter"/>
</dbReference>
<organism evidence="3 4">
    <name type="scientific">Nonomuraea aridisoli</name>
    <dbReference type="NCBI Taxonomy" id="2070368"/>
    <lineage>
        <taxon>Bacteria</taxon>
        <taxon>Bacillati</taxon>
        <taxon>Actinomycetota</taxon>
        <taxon>Actinomycetes</taxon>
        <taxon>Streptosporangiales</taxon>
        <taxon>Streptosporangiaceae</taxon>
        <taxon>Nonomuraea</taxon>
    </lineage>
</organism>
<dbReference type="InterPro" id="IPR013656">
    <property type="entry name" value="PAS_4"/>
</dbReference>
<evidence type="ECO:0000313" key="3">
    <source>
        <dbReference type="EMBL" id="PZG12932.1"/>
    </source>
</evidence>
<dbReference type="CDD" id="cd00130">
    <property type="entry name" value="PAS"/>
    <property type="match status" value="1"/>
</dbReference>
<dbReference type="SUPFAM" id="SSF55785">
    <property type="entry name" value="PYP-like sensor domain (PAS domain)"/>
    <property type="match status" value="2"/>
</dbReference>
<dbReference type="PANTHER" id="PTHR43156">
    <property type="entry name" value="STAGE II SPORULATION PROTEIN E-RELATED"/>
    <property type="match status" value="1"/>
</dbReference>
<dbReference type="Pfam" id="PF07228">
    <property type="entry name" value="SpoIIE"/>
    <property type="match status" value="1"/>
</dbReference>
<dbReference type="InterPro" id="IPR003018">
    <property type="entry name" value="GAF"/>
</dbReference>
<dbReference type="FunFam" id="3.30.450.40:FF:000035">
    <property type="entry name" value="PAS sensor protein"/>
    <property type="match status" value="1"/>
</dbReference>
<dbReference type="Pfam" id="PF08448">
    <property type="entry name" value="PAS_4"/>
    <property type="match status" value="1"/>
</dbReference>
<dbReference type="Pfam" id="PF01590">
    <property type="entry name" value="GAF"/>
    <property type="match status" value="1"/>
</dbReference>
<gene>
    <name evidence="3" type="ORF">C1J01_31345</name>
</gene>
<dbReference type="SMART" id="SM00065">
    <property type="entry name" value="GAF"/>
    <property type="match status" value="1"/>
</dbReference>
<protein>
    <submittedName>
        <fullName evidence="3">Protein phosphatase</fullName>
    </submittedName>
</protein>
<dbReference type="InterPro" id="IPR000014">
    <property type="entry name" value="PAS"/>
</dbReference>
<dbReference type="GO" id="GO:0006355">
    <property type="term" value="P:regulation of DNA-templated transcription"/>
    <property type="evidence" value="ECO:0007669"/>
    <property type="project" value="InterPro"/>
</dbReference>
<dbReference type="NCBIfam" id="TIGR00229">
    <property type="entry name" value="sensory_box"/>
    <property type="match status" value="1"/>
</dbReference>
<keyword evidence="1" id="KW-0378">Hydrolase</keyword>
<evidence type="ECO:0000259" key="2">
    <source>
        <dbReference type="PROSITE" id="PS50112"/>
    </source>
</evidence>
<dbReference type="Gene3D" id="3.30.450.40">
    <property type="match status" value="1"/>
</dbReference>